<protein>
    <submittedName>
        <fullName evidence="3">Uncharacterized protein</fullName>
    </submittedName>
</protein>
<accession>A0A2U8E2E4</accession>
<organism evidence="3 4">
    <name type="scientific">Ereboglobus luteus</name>
    <dbReference type="NCBI Taxonomy" id="1796921"/>
    <lineage>
        <taxon>Bacteria</taxon>
        <taxon>Pseudomonadati</taxon>
        <taxon>Verrucomicrobiota</taxon>
        <taxon>Opitutia</taxon>
        <taxon>Opitutales</taxon>
        <taxon>Opitutaceae</taxon>
        <taxon>Ereboglobus</taxon>
    </lineage>
</organism>
<reference evidence="3 4" key="1">
    <citation type="journal article" date="2018" name="Syst. Appl. Microbiol.">
        <title>Ereboglobus luteus gen. nov. sp. nov. from cockroach guts, and new insights into the oxygen relationship of the genera Opitutus and Didymococcus (Verrucomicrobia: Opitutaceae).</title>
        <authorList>
            <person name="Tegtmeier D."/>
            <person name="Belitz A."/>
            <person name="Radek R."/>
            <person name="Heimerl T."/>
            <person name="Brune A."/>
        </authorList>
    </citation>
    <scope>NUCLEOTIDE SEQUENCE [LARGE SCALE GENOMIC DNA]</scope>
    <source>
        <strain evidence="3 4">Ho45</strain>
    </source>
</reference>
<feature type="transmembrane region" description="Helical" evidence="2">
    <location>
        <begin position="54"/>
        <end position="74"/>
    </location>
</feature>
<evidence type="ECO:0000313" key="3">
    <source>
        <dbReference type="EMBL" id="AWI09048.1"/>
    </source>
</evidence>
<keyword evidence="4" id="KW-1185">Reference proteome</keyword>
<sequence length="75" mass="8123">MNPQEESPAQPGQNATDAANVPSDNDDSGDIAAAYKQLLVKNEIEQGRANARRLFWTAIILGIGVLFAIGTIIWR</sequence>
<feature type="compositionally biased region" description="Polar residues" evidence="1">
    <location>
        <begin position="1"/>
        <end position="17"/>
    </location>
</feature>
<evidence type="ECO:0000256" key="2">
    <source>
        <dbReference type="SAM" id="Phobius"/>
    </source>
</evidence>
<dbReference type="RefSeq" id="WP_108824862.1">
    <property type="nucleotide sequence ID" value="NZ_CP023004.1"/>
</dbReference>
<proteinExistence type="predicted"/>
<keyword evidence="2" id="KW-0812">Transmembrane</keyword>
<keyword evidence="2" id="KW-0472">Membrane</keyword>
<gene>
    <name evidence="3" type="ORF">CKA38_07165</name>
</gene>
<evidence type="ECO:0000313" key="4">
    <source>
        <dbReference type="Proteomes" id="UP000244896"/>
    </source>
</evidence>
<dbReference type="AlphaFoldDB" id="A0A2U8E2E4"/>
<evidence type="ECO:0000256" key="1">
    <source>
        <dbReference type="SAM" id="MobiDB-lite"/>
    </source>
</evidence>
<feature type="region of interest" description="Disordered" evidence="1">
    <location>
        <begin position="1"/>
        <end position="29"/>
    </location>
</feature>
<keyword evidence="2" id="KW-1133">Transmembrane helix</keyword>
<dbReference type="KEGG" id="elut:CKA38_07165"/>
<dbReference type="Proteomes" id="UP000244896">
    <property type="component" value="Chromosome"/>
</dbReference>
<dbReference type="EMBL" id="CP023004">
    <property type="protein sequence ID" value="AWI09048.1"/>
    <property type="molecule type" value="Genomic_DNA"/>
</dbReference>
<name>A0A2U8E2E4_9BACT</name>